<evidence type="ECO:0000313" key="6">
    <source>
        <dbReference type="Proteomes" id="UP000198649"/>
    </source>
</evidence>
<keyword evidence="2" id="KW-0436">Ligase</keyword>
<keyword evidence="6" id="KW-1185">Reference proteome</keyword>
<gene>
    <name evidence="5" type="ORF">SAMN05216561_109100</name>
</gene>
<feature type="domain" description="AMP-dependent synthetase/ligase" evidence="3">
    <location>
        <begin position="31"/>
        <end position="415"/>
    </location>
</feature>
<dbReference type="GO" id="GO:0016878">
    <property type="term" value="F:acid-thiol ligase activity"/>
    <property type="evidence" value="ECO:0007669"/>
    <property type="project" value="UniProtKB-ARBA"/>
</dbReference>
<dbReference type="Proteomes" id="UP000198649">
    <property type="component" value="Unassembled WGS sequence"/>
</dbReference>
<feature type="domain" description="AMP-binding enzyme C-terminal" evidence="4">
    <location>
        <begin position="465"/>
        <end position="540"/>
    </location>
</feature>
<dbReference type="FunFam" id="3.30.300.30:FF:000008">
    <property type="entry name" value="2,3-dihydroxybenzoate-AMP ligase"/>
    <property type="match status" value="1"/>
</dbReference>
<organism evidence="5 6">
    <name type="scientific">Nocardioides psychrotolerans</name>
    <dbReference type="NCBI Taxonomy" id="1005945"/>
    <lineage>
        <taxon>Bacteria</taxon>
        <taxon>Bacillati</taxon>
        <taxon>Actinomycetota</taxon>
        <taxon>Actinomycetes</taxon>
        <taxon>Propionibacteriales</taxon>
        <taxon>Nocardioidaceae</taxon>
        <taxon>Nocardioides</taxon>
    </lineage>
</organism>
<dbReference type="InterPro" id="IPR025110">
    <property type="entry name" value="AMP-bd_C"/>
</dbReference>
<evidence type="ECO:0000259" key="4">
    <source>
        <dbReference type="Pfam" id="PF13193"/>
    </source>
</evidence>
<dbReference type="PROSITE" id="PS00455">
    <property type="entry name" value="AMP_BINDING"/>
    <property type="match status" value="1"/>
</dbReference>
<dbReference type="STRING" id="1005945.SAMN05216561_109100"/>
<dbReference type="PANTHER" id="PTHR43767:SF1">
    <property type="entry name" value="NONRIBOSOMAL PEPTIDE SYNTHASE PES1 (EUROFUNG)-RELATED"/>
    <property type="match status" value="1"/>
</dbReference>
<sequence>MPTDALPWLSSYPPEVPHRFEPEFTDALSMFRAAVARSPETTAISYFDGRLVLREVDELSDALACALLAGGFERGDRLAVYLQNVPQFVIAMVATWKAGGVMVSINPMSRQRELRHLLVDSGATALVCLEDLYDEVVREVLPTSGVRQVITTSPLEYQTRNDPRLFANVHRVRHPGTYDMAELMDRHASEHPPAVEFAPTDVALLTYTSGTTGTPKGAMNTHGNVGFNAQTLREWCRLTPDDVVLGVAPLSHVTGLIAHVAVSMLVPMELVLTYRFDATMVVETIRERRPTFTVAALPVYIALANTPGVSAEDLESLRAAYSGGAPVTPAWASRFEEQFGVRIHTVYGLTETTSPSHAVPLGARPPVDPESGALSVGVPVPNTHSEIVDEQGQPMKAGEIGEIAISGPQVVPGYWQKPEETEHAMAGGRLLTGDVGFMDENGWFYVVDRKKDMINASGFKVWPREVEDVLCEHPAVNEAAVVGVPDEYRGETVKAFVTLRQDAAATEDELIAHCKARMSAYKYPRVVEIIDVLPKTATGKLLRRELPRTAR</sequence>
<evidence type="ECO:0000313" key="5">
    <source>
        <dbReference type="EMBL" id="SFI49850.1"/>
    </source>
</evidence>
<dbReference type="EMBL" id="FOQG01000009">
    <property type="protein sequence ID" value="SFI49850.1"/>
    <property type="molecule type" value="Genomic_DNA"/>
</dbReference>
<dbReference type="PANTHER" id="PTHR43767">
    <property type="entry name" value="LONG-CHAIN-FATTY-ACID--COA LIGASE"/>
    <property type="match status" value="1"/>
</dbReference>
<evidence type="ECO:0000256" key="2">
    <source>
        <dbReference type="ARBA" id="ARBA00022598"/>
    </source>
</evidence>
<protein>
    <submittedName>
        <fullName evidence="5">Long-chain acyl-CoA synthetase</fullName>
    </submittedName>
</protein>
<evidence type="ECO:0000256" key="1">
    <source>
        <dbReference type="ARBA" id="ARBA00006432"/>
    </source>
</evidence>
<comment type="similarity">
    <text evidence="1">Belongs to the ATP-dependent AMP-binding enzyme family.</text>
</comment>
<dbReference type="InterPro" id="IPR020845">
    <property type="entry name" value="AMP-binding_CS"/>
</dbReference>
<evidence type="ECO:0000259" key="3">
    <source>
        <dbReference type="Pfam" id="PF00501"/>
    </source>
</evidence>
<name>A0A1I3IPR8_9ACTN</name>
<dbReference type="SUPFAM" id="SSF56801">
    <property type="entry name" value="Acetyl-CoA synthetase-like"/>
    <property type="match status" value="1"/>
</dbReference>
<proteinExistence type="inferred from homology"/>
<dbReference type="AlphaFoldDB" id="A0A1I3IPR8"/>
<dbReference type="Pfam" id="PF00501">
    <property type="entry name" value="AMP-binding"/>
    <property type="match status" value="1"/>
</dbReference>
<accession>A0A1I3IPR8</accession>
<dbReference type="Pfam" id="PF13193">
    <property type="entry name" value="AMP-binding_C"/>
    <property type="match status" value="1"/>
</dbReference>
<dbReference type="InterPro" id="IPR050237">
    <property type="entry name" value="ATP-dep_AMP-bd_enzyme"/>
</dbReference>
<dbReference type="InterPro" id="IPR000873">
    <property type="entry name" value="AMP-dep_synth/lig_dom"/>
</dbReference>
<dbReference type="Gene3D" id="3.40.50.12780">
    <property type="entry name" value="N-terminal domain of ligase-like"/>
    <property type="match status" value="1"/>
</dbReference>
<reference evidence="5 6" key="1">
    <citation type="submission" date="2016-10" db="EMBL/GenBank/DDBJ databases">
        <authorList>
            <person name="de Groot N.N."/>
        </authorList>
    </citation>
    <scope>NUCLEOTIDE SEQUENCE [LARGE SCALE GENOMIC DNA]</scope>
    <source>
        <strain evidence="5 6">CGMCC 1.11156</strain>
    </source>
</reference>
<dbReference type="InterPro" id="IPR045851">
    <property type="entry name" value="AMP-bd_C_sf"/>
</dbReference>
<dbReference type="InterPro" id="IPR042099">
    <property type="entry name" value="ANL_N_sf"/>
</dbReference>
<dbReference type="Gene3D" id="3.30.300.30">
    <property type="match status" value="1"/>
</dbReference>
<dbReference type="OrthoDB" id="9803968at2"/>
<dbReference type="RefSeq" id="WP_091113795.1">
    <property type="nucleotide sequence ID" value="NZ_BKAF01000011.1"/>
</dbReference>